<evidence type="ECO:0000313" key="2">
    <source>
        <dbReference type="EMBL" id="GIX89992.1"/>
    </source>
</evidence>
<sequence>MKQGFLHHQRRIIILTATDPPCPKSSCKPNGQNPSLLTTHGKEATDPWAHPLTRIPMLPYYRISILICGGGGQGTRIGSSPQGIRGCNRISAAFRKGRAIWNKL</sequence>
<evidence type="ECO:0000313" key="3">
    <source>
        <dbReference type="Proteomes" id="UP001054837"/>
    </source>
</evidence>
<gene>
    <name evidence="2" type="ORF">CDAR_307171</name>
</gene>
<organism evidence="2 3">
    <name type="scientific">Caerostris darwini</name>
    <dbReference type="NCBI Taxonomy" id="1538125"/>
    <lineage>
        <taxon>Eukaryota</taxon>
        <taxon>Metazoa</taxon>
        <taxon>Ecdysozoa</taxon>
        <taxon>Arthropoda</taxon>
        <taxon>Chelicerata</taxon>
        <taxon>Arachnida</taxon>
        <taxon>Araneae</taxon>
        <taxon>Araneomorphae</taxon>
        <taxon>Entelegynae</taxon>
        <taxon>Araneoidea</taxon>
        <taxon>Araneidae</taxon>
        <taxon>Caerostris</taxon>
    </lineage>
</organism>
<dbReference type="EMBL" id="BPLQ01002209">
    <property type="protein sequence ID" value="GIX89992.1"/>
    <property type="molecule type" value="Genomic_DNA"/>
</dbReference>
<protein>
    <submittedName>
        <fullName evidence="2">Uncharacterized protein</fullName>
    </submittedName>
</protein>
<feature type="region of interest" description="Disordered" evidence="1">
    <location>
        <begin position="23"/>
        <end position="43"/>
    </location>
</feature>
<dbReference type="Proteomes" id="UP001054837">
    <property type="component" value="Unassembled WGS sequence"/>
</dbReference>
<reference evidence="2 3" key="1">
    <citation type="submission" date="2021-06" db="EMBL/GenBank/DDBJ databases">
        <title>Caerostris darwini draft genome.</title>
        <authorList>
            <person name="Kono N."/>
            <person name="Arakawa K."/>
        </authorList>
    </citation>
    <scope>NUCLEOTIDE SEQUENCE [LARGE SCALE GENOMIC DNA]</scope>
</reference>
<keyword evidence="3" id="KW-1185">Reference proteome</keyword>
<accession>A0AAV4NYG2</accession>
<evidence type="ECO:0000256" key="1">
    <source>
        <dbReference type="SAM" id="MobiDB-lite"/>
    </source>
</evidence>
<dbReference type="AlphaFoldDB" id="A0AAV4NYG2"/>
<comment type="caution">
    <text evidence="2">The sequence shown here is derived from an EMBL/GenBank/DDBJ whole genome shotgun (WGS) entry which is preliminary data.</text>
</comment>
<proteinExistence type="predicted"/>
<feature type="compositionally biased region" description="Polar residues" evidence="1">
    <location>
        <begin position="27"/>
        <end position="38"/>
    </location>
</feature>
<name>A0AAV4NYG2_9ARAC</name>